<evidence type="ECO:0000313" key="3">
    <source>
        <dbReference type="Proteomes" id="UP001156196"/>
    </source>
</evidence>
<dbReference type="RefSeq" id="WP_011844009.1">
    <property type="nucleotide sequence ID" value="NZ_CP109831.1"/>
</dbReference>
<dbReference type="AlphaFoldDB" id="A0AAX3E8G1"/>
<organism evidence="2 3">
    <name type="scientific">Methanoculleus submarinus</name>
    <dbReference type="NCBI Taxonomy" id="204050"/>
    <lineage>
        <taxon>Archaea</taxon>
        <taxon>Methanobacteriati</taxon>
        <taxon>Methanobacteriota</taxon>
        <taxon>Stenosarchaea group</taxon>
        <taxon>Methanomicrobia</taxon>
        <taxon>Methanomicrobiales</taxon>
        <taxon>Methanomicrobiaceae</taxon>
        <taxon>Methanoculleus</taxon>
    </lineage>
</organism>
<dbReference type="KEGG" id="msum:OH143_00045"/>
<reference evidence="2" key="1">
    <citation type="submission" date="2022-10" db="EMBL/GenBank/DDBJ databases">
        <title>Complete genome of Methanoculleus submarinus DSM 15122.</title>
        <authorList>
            <person name="Chen S.-C."/>
            <person name="Lai S.-J."/>
            <person name="You Y.-T."/>
        </authorList>
    </citation>
    <scope>NUCLEOTIDE SEQUENCE</scope>
    <source>
        <strain evidence="2">DSM 15122</strain>
    </source>
</reference>
<evidence type="ECO:0000256" key="1">
    <source>
        <dbReference type="SAM" id="MobiDB-lite"/>
    </source>
</evidence>
<keyword evidence="3" id="KW-1185">Reference proteome</keyword>
<proteinExistence type="predicted"/>
<accession>A0AAX3E8G1</accession>
<gene>
    <name evidence="2" type="ORF">OH143_00045</name>
</gene>
<name>A0AAX3E8G1_9EURY</name>
<protein>
    <submittedName>
        <fullName evidence="2">Uncharacterized protein</fullName>
    </submittedName>
</protein>
<feature type="region of interest" description="Disordered" evidence="1">
    <location>
        <begin position="8"/>
        <end position="32"/>
    </location>
</feature>
<dbReference type="EMBL" id="CP109831">
    <property type="protein sequence ID" value="UYU18513.1"/>
    <property type="molecule type" value="Genomic_DNA"/>
</dbReference>
<evidence type="ECO:0000313" key="2">
    <source>
        <dbReference type="EMBL" id="UYU18513.1"/>
    </source>
</evidence>
<sequence length="115" mass="12830">MQEPVLLHEEAGAGLHHGRHASHPSPVPAASIPAHRSEEPLIFPAAIVIHGVGTMPVEVDGRLIDDTTIQLDRPLKPGEERVVVRLRKHPKKMTKLYAPEEYILKLAEKDLEELY</sequence>
<dbReference type="GeneID" id="40917351"/>
<dbReference type="Proteomes" id="UP001156196">
    <property type="component" value="Chromosome"/>
</dbReference>